<name>A0A501WDB3_9RHOB</name>
<dbReference type="Pfam" id="PF10048">
    <property type="entry name" value="DUF2282"/>
    <property type="match status" value="1"/>
</dbReference>
<comment type="caution">
    <text evidence="3">The sequence shown here is derived from an EMBL/GenBank/DDBJ whole genome shotgun (WGS) entry which is preliminary data.</text>
</comment>
<proteinExistence type="predicted"/>
<keyword evidence="2" id="KW-0732">Signal</keyword>
<dbReference type="EMBL" id="VFRP01000029">
    <property type="protein sequence ID" value="TPE47579.1"/>
    <property type="molecule type" value="Genomic_DNA"/>
</dbReference>
<dbReference type="RefSeq" id="WP_140455869.1">
    <property type="nucleotide sequence ID" value="NZ_VFRP01000029.1"/>
</dbReference>
<dbReference type="AlphaFoldDB" id="A0A501WDB3"/>
<evidence type="ECO:0000256" key="2">
    <source>
        <dbReference type="SAM" id="SignalP"/>
    </source>
</evidence>
<sequence length="101" mass="10413">MRIGHILLIWALTAGAAAAQEAGEPATGGQDVPEEKCFGVALAGQNDGIGMGGDTAASTVDYQGNAWIWVPRGTCQRMPLPAQADGTPRRGAIRPLQRDGG</sequence>
<dbReference type="OrthoDB" id="9808309at2"/>
<feature type="signal peptide" evidence="2">
    <location>
        <begin position="1"/>
        <end position="19"/>
    </location>
</feature>
<feature type="region of interest" description="Disordered" evidence="1">
    <location>
        <begin position="79"/>
        <end position="101"/>
    </location>
</feature>
<organism evidence="3 4">
    <name type="scientific">Amaricoccus solimangrovi</name>
    <dbReference type="NCBI Taxonomy" id="2589815"/>
    <lineage>
        <taxon>Bacteria</taxon>
        <taxon>Pseudomonadati</taxon>
        <taxon>Pseudomonadota</taxon>
        <taxon>Alphaproteobacteria</taxon>
        <taxon>Rhodobacterales</taxon>
        <taxon>Paracoccaceae</taxon>
        <taxon>Amaricoccus</taxon>
    </lineage>
</organism>
<evidence type="ECO:0000256" key="1">
    <source>
        <dbReference type="SAM" id="MobiDB-lite"/>
    </source>
</evidence>
<evidence type="ECO:0000313" key="4">
    <source>
        <dbReference type="Proteomes" id="UP000319255"/>
    </source>
</evidence>
<dbReference type="Proteomes" id="UP000319255">
    <property type="component" value="Unassembled WGS sequence"/>
</dbReference>
<accession>A0A501WDB3</accession>
<feature type="chain" id="PRO_5021440940" evidence="2">
    <location>
        <begin position="20"/>
        <end position="101"/>
    </location>
</feature>
<keyword evidence="4" id="KW-1185">Reference proteome</keyword>
<protein>
    <submittedName>
        <fullName evidence="3">DUF2282 domain-containing protein</fullName>
    </submittedName>
</protein>
<dbReference type="InterPro" id="IPR018740">
    <property type="entry name" value="DUF2282_membr"/>
</dbReference>
<evidence type="ECO:0000313" key="3">
    <source>
        <dbReference type="EMBL" id="TPE47579.1"/>
    </source>
</evidence>
<reference evidence="3 4" key="1">
    <citation type="submission" date="2019-06" db="EMBL/GenBank/DDBJ databases">
        <title>A novel bacterium of genus Amaricoccus, isolated from marine sediment.</title>
        <authorList>
            <person name="Huang H."/>
            <person name="Mo K."/>
            <person name="Hu Y."/>
        </authorList>
    </citation>
    <scope>NUCLEOTIDE SEQUENCE [LARGE SCALE GENOMIC DNA]</scope>
    <source>
        <strain evidence="3 4">HB172011</strain>
    </source>
</reference>
<gene>
    <name evidence="3" type="ORF">FJM51_19820</name>
</gene>